<protein>
    <submittedName>
        <fullName evidence="1">SRPBCC family protein</fullName>
    </submittedName>
</protein>
<name>A0A4R4SL61_9ACTN</name>
<evidence type="ECO:0000313" key="2">
    <source>
        <dbReference type="Proteomes" id="UP000295345"/>
    </source>
</evidence>
<accession>A0A4R4SL61</accession>
<reference evidence="1 2" key="1">
    <citation type="submission" date="2019-03" db="EMBL/GenBank/DDBJ databases">
        <title>Draft genome sequences of novel Actinobacteria.</title>
        <authorList>
            <person name="Sahin N."/>
            <person name="Ay H."/>
            <person name="Saygin H."/>
        </authorList>
    </citation>
    <scope>NUCLEOTIDE SEQUENCE [LARGE SCALE GENOMIC DNA]</scope>
    <source>
        <strain evidence="1 2">DSM 41900</strain>
    </source>
</reference>
<dbReference type="AlphaFoldDB" id="A0A4R4SL61"/>
<dbReference type="Proteomes" id="UP000295345">
    <property type="component" value="Unassembled WGS sequence"/>
</dbReference>
<organism evidence="1 2">
    <name type="scientific">Streptomyces hainanensis</name>
    <dbReference type="NCBI Taxonomy" id="402648"/>
    <lineage>
        <taxon>Bacteria</taxon>
        <taxon>Bacillati</taxon>
        <taxon>Actinomycetota</taxon>
        <taxon>Actinomycetes</taxon>
        <taxon>Kitasatosporales</taxon>
        <taxon>Streptomycetaceae</taxon>
        <taxon>Streptomyces</taxon>
    </lineage>
</organism>
<dbReference type="InterPro" id="IPR023393">
    <property type="entry name" value="START-like_dom_sf"/>
</dbReference>
<keyword evidence="2" id="KW-1185">Reference proteome</keyword>
<dbReference type="OrthoDB" id="880456at2"/>
<evidence type="ECO:0000313" key="1">
    <source>
        <dbReference type="EMBL" id="TDC63254.1"/>
    </source>
</evidence>
<dbReference type="SUPFAM" id="SSF55961">
    <property type="entry name" value="Bet v1-like"/>
    <property type="match status" value="1"/>
</dbReference>
<comment type="caution">
    <text evidence="1">The sequence shown here is derived from an EMBL/GenBank/DDBJ whole genome shotgun (WGS) entry which is preliminary data.</text>
</comment>
<gene>
    <name evidence="1" type="ORF">E1283_32695</name>
</gene>
<dbReference type="EMBL" id="SMKI01000573">
    <property type="protein sequence ID" value="TDC63254.1"/>
    <property type="molecule type" value="Genomic_DNA"/>
</dbReference>
<dbReference type="Gene3D" id="3.30.530.20">
    <property type="match status" value="1"/>
</dbReference>
<dbReference type="RefSeq" id="WP_132821793.1">
    <property type="nucleotide sequence ID" value="NZ_SMKI01000573.1"/>
</dbReference>
<proteinExistence type="predicted"/>
<sequence>MDSLTPDTRHLATRVERPARDVYAFASNPANLPAWAAGLAEGIAETDGRWIAESSLLGRVEVVFAPANEFGVLDHDVTLPTGETVPNPVRVIPDGPAACDVVFTLRRRAHMTDAEFRRDAATVTDDLGRLKHLLEGRRGEPASPVAAG</sequence>